<comment type="caution">
    <text evidence="1">The sequence shown here is derived from an EMBL/GenBank/DDBJ whole genome shotgun (WGS) entry which is preliminary data.</text>
</comment>
<organism evidence="1 2">
    <name type="scientific">Cafeteria roenbergensis</name>
    <name type="common">Marine flagellate</name>
    <dbReference type="NCBI Taxonomy" id="33653"/>
    <lineage>
        <taxon>Eukaryota</taxon>
        <taxon>Sar</taxon>
        <taxon>Stramenopiles</taxon>
        <taxon>Bigyra</taxon>
        <taxon>Opalozoa</taxon>
        <taxon>Bicosoecida</taxon>
        <taxon>Cafeteriaceae</taxon>
        <taxon>Cafeteria</taxon>
    </lineage>
</organism>
<evidence type="ECO:0000313" key="1">
    <source>
        <dbReference type="EMBL" id="KAA0174404.1"/>
    </source>
</evidence>
<reference evidence="1 2" key="1">
    <citation type="submission" date="2019-07" db="EMBL/GenBank/DDBJ databases">
        <title>Genomes of Cafeteria roenbergensis.</title>
        <authorList>
            <person name="Fischer M.G."/>
            <person name="Hackl T."/>
            <person name="Roman M."/>
        </authorList>
    </citation>
    <scope>NUCLEOTIDE SEQUENCE [LARGE SCALE GENOMIC DNA]</scope>
    <source>
        <strain evidence="1 2">E4-10P</strain>
    </source>
</reference>
<evidence type="ECO:0000313" key="2">
    <source>
        <dbReference type="Proteomes" id="UP000322899"/>
    </source>
</evidence>
<gene>
    <name evidence="1" type="ORF">FNF27_04197</name>
</gene>
<evidence type="ECO:0008006" key="3">
    <source>
        <dbReference type="Google" id="ProtNLM"/>
    </source>
</evidence>
<protein>
    <recommendedName>
        <fullName evidence="3">Pre-toxin TG domain-containing protein</fullName>
    </recommendedName>
</protein>
<dbReference type="AlphaFoldDB" id="A0A5A8EB02"/>
<dbReference type="EMBL" id="VLTO01000023">
    <property type="protein sequence ID" value="KAA0174404.1"/>
    <property type="molecule type" value="Genomic_DNA"/>
</dbReference>
<proteinExistence type="predicted"/>
<dbReference type="Proteomes" id="UP000322899">
    <property type="component" value="Unassembled WGS sequence"/>
</dbReference>
<accession>A0A5A8EB02</accession>
<name>A0A5A8EB02_CAFRO</name>
<sequence>MTTLRVNKDLRIMGRGKFTGKRRSDAIDRVEGYTGSTRKSSAVVDKVSGMTNKQFKLSKGNREKAVVLVMQELECTRREAQAIVRRVVKHVRATGAGFWDSIWNGIKSVGKSIVGAIPLVGGIAKEGLDALDKGRKFNWKSAGLDTAIGLLPGGALVRGGVDAGLRLSGARKTITGKGMYEDVRDWHRDASKYVQDTAEEMGEHLMTGAKNLKRHVGLGKPNPYAMLVKKVMKQTGLSMIDASKLIKQRGLYKKKMGAGRTLNIKRGGARTRSGVQYEEPAPVRRPRPACDAMARRGRLVSKLMRENPGMNLGQASRYIKEHNLAY</sequence>